<dbReference type="Gene3D" id="3.30.1220.10">
    <property type="entry name" value="CobW-like, C-terminal domain"/>
    <property type="match status" value="1"/>
</dbReference>
<evidence type="ECO:0000313" key="8">
    <source>
        <dbReference type="EMBL" id="GBE93606.1"/>
    </source>
</evidence>
<accession>A0A2H6LKE1</accession>
<name>A0A2H6LKE1_9NOSO</name>
<evidence type="ECO:0000256" key="2">
    <source>
        <dbReference type="ARBA" id="ARBA00022801"/>
    </source>
</evidence>
<evidence type="ECO:0000256" key="6">
    <source>
        <dbReference type="SAM" id="MobiDB-lite"/>
    </source>
</evidence>
<keyword evidence="9" id="KW-1185">Reference proteome</keyword>
<dbReference type="Gene3D" id="3.40.50.300">
    <property type="entry name" value="P-loop containing nucleotide triphosphate hydrolases"/>
    <property type="match status" value="1"/>
</dbReference>
<dbReference type="CDD" id="cd03112">
    <property type="entry name" value="CobW-like"/>
    <property type="match status" value="1"/>
</dbReference>
<gene>
    <name evidence="8" type="ORF">NCWK1_3370</name>
</gene>
<dbReference type="InterPro" id="IPR027417">
    <property type="entry name" value="P-loop_NTPase"/>
</dbReference>
<evidence type="ECO:0000256" key="5">
    <source>
        <dbReference type="ARBA" id="ARBA00049117"/>
    </source>
</evidence>
<evidence type="ECO:0000313" key="9">
    <source>
        <dbReference type="Proteomes" id="UP000236527"/>
    </source>
</evidence>
<comment type="catalytic activity">
    <reaction evidence="5">
        <text>GTP + H2O = GDP + phosphate + H(+)</text>
        <dbReference type="Rhea" id="RHEA:19669"/>
        <dbReference type="ChEBI" id="CHEBI:15377"/>
        <dbReference type="ChEBI" id="CHEBI:15378"/>
        <dbReference type="ChEBI" id="CHEBI:37565"/>
        <dbReference type="ChEBI" id="CHEBI:43474"/>
        <dbReference type="ChEBI" id="CHEBI:58189"/>
    </reaction>
    <physiologicalReaction direction="left-to-right" evidence="5">
        <dbReference type="Rhea" id="RHEA:19670"/>
    </physiologicalReaction>
</comment>
<comment type="caution">
    <text evidence="8">The sequence shown here is derived from an EMBL/GenBank/DDBJ whole genome shotgun (WGS) entry which is preliminary data.</text>
</comment>
<evidence type="ECO:0000259" key="7">
    <source>
        <dbReference type="SMART" id="SM00833"/>
    </source>
</evidence>
<dbReference type="EMBL" id="BDGE01000059">
    <property type="protein sequence ID" value="GBE93606.1"/>
    <property type="molecule type" value="Genomic_DNA"/>
</dbReference>
<organism evidence="8 9">
    <name type="scientific">Nostoc cycadae WK-1</name>
    <dbReference type="NCBI Taxonomy" id="1861711"/>
    <lineage>
        <taxon>Bacteria</taxon>
        <taxon>Bacillati</taxon>
        <taxon>Cyanobacteriota</taxon>
        <taxon>Cyanophyceae</taxon>
        <taxon>Nostocales</taxon>
        <taxon>Nostocaceae</taxon>
        <taxon>Nostoc</taxon>
    </lineage>
</organism>
<protein>
    <submittedName>
        <fullName evidence="8">Cobalamin synthesis protein P47K</fullName>
    </submittedName>
</protein>
<dbReference type="InterPro" id="IPR011629">
    <property type="entry name" value="CobW-like_C"/>
</dbReference>
<dbReference type="Pfam" id="PF07683">
    <property type="entry name" value="CobW_C"/>
    <property type="match status" value="1"/>
</dbReference>
<reference evidence="9" key="1">
    <citation type="journal article" date="2018" name="Genome Announc.">
        <title>Draft Genome Sequence of the Nitrogen-Fixing and Hormogonia-Inducing Cyanobacterium Nostoc cycadae Strain WK-1, Isolated from the Coralloid Roots of Cycas revoluta.</title>
        <authorList>
            <person name="Kanesaki Y."/>
            <person name="Hirose M."/>
            <person name="Hirose Y."/>
            <person name="Fujisawa T."/>
            <person name="Nakamura Y."/>
            <person name="Watanabe S."/>
            <person name="Matsunaga S."/>
            <person name="Uchida H."/>
            <person name="Murakami A."/>
        </authorList>
    </citation>
    <scope>NUCLEOTIDE SEQUENCE [LARGE SCALE GENOMIC DNA]</scope>
    <source>
        <strain evidence="9">WK-1</strain>
    </source>
</reference>
<dbReference type="SUPFAM" id="SSF90002">
    <property type="entry name" value="Hypothetical protein YjiA, C-terminal domain"/>
    <property type="match status" value="1"/>
</dbReference>
<comment type="similarity">
    <text evidence="4">Belongs to the SIMIBI class G3E GTPase family. ZNG1 subfamily.</text>
</comment>
<keyword evidence="2" id="KW-0378">Hydrolase</keyword>
<dbReference type="InterPro" id="IPR036627">
    <property type="entry name" value="CobW-likC_sf"/>
</dbReference>
<dbReference type="PANTHER" id="PTHR13748:SF59">
    <property type="entry name" value="COBW C-TERMINAL DOMAIN-CONTAINING PROTEIN"/>
    <property type="match status" value="1"/>
</dbReference>
<evidence type="ECO:0000256" key="1">
    <source>
        <dbReference type="ARBA" id="ARBA00022741"/>
    </source>
</evidence>
<dbReference type="SUPFAM" id="SSF52540">
    <property type="entry name" value="P-loop containing nucleoside triphosphate hydrolases"/>
    <property type="match status" value="1"/>
</dbReference>
<keyword evidence="1" id="KW-0547">Nucleotide-binding</keyword>
<dbReference type="InterPro" id="IPR003495">
    <property type="entry name" value="CobW/HypB/UreG_nucleotide-bd"/>
</dbReference>
<evidence type="ECO:0000256" key="4">
    <source>
        <dbReference type="ARBA" id="ARBA00034320"/>
    </source>
</evidence>
<dbReference type="SMART" id="SM00833">
    <property type="entry name" value="CobW_C"/>
    <property type="match status" value="1"/>
</dbReference>
<keyword evidence="3" id="KW-0143">Chaperone</keyword>
<evidence type="ECO:0000256" key="3">
    <source>
        <dbReference type="ARBA" id="ARBA00023186"/>
    </source>
</evidence>
<dbReference type="InterPro" id="IPR051316">
    <property type="entry name" value="Zinc-reg_GTPase_activator"/>
</dbReference>
<sequence>MIFFDLFDNRAMQTAVNSESQPMNAPKQGLPVTIITGFLGSGKTTLLNHILTNQQGLKTAVLVNEFGEIGIDNELIISTDENNNMVELSNGCICCTINNDLVDAVYKVLEREEKLDYLVVETTGLADPLPVALTFLGTELRDLTRLDSIITVVDAANYSLDLFNSQAAYSQIAYGDVILLNKTDLVDEATVTQLEKKINEVKEGARILRTQRSQVPLALILSVGLFESDKYFDTVDEHGHDHHDHDHHDHDHSTCGHDHHDHDHSTCGHDHHDHEHHHHHSDHLENDGFTSISFQSDKPFSIRKFQYFLDNQLPTNIFRAKGVMWFDESPKRHIFHLCGKRFTLDDDEWKGEPKNQLVLIGQNLDRETLISQIENCICLPSVSRGKGFKK</sequence>
<dbReference type="GO" id="GO:0000166">
    <property type="term" value="F:nucleotide binding"/>
    <property type="evidence" value="ECO:0007669"/>
    <property type="project" value="UniProtKB-KW"/>
</dbReference>
<dbReference type="Proteomes" id="UP000236527">
    <property type="component" value="Unassembled WGS sequence"/>
</dbReference>
<proteinExistence type="inferred from homology"/>
<dbReference type="GO" id="GO:0016787">
    <property type="term" value="F:hydrolase activity"/>
    <property type="evidence" value="ECO:0007669"/>
    <property type="project" value="UniProtKB-KW"/>
</dbReference>
<dbReference type="Pfam" id="PF02492">
    <property type="entry name" value="cobW"/>
    <property type="match status" value="1"/>
</dbReference>
<feature type="compositionally biased region" description="Basic and acidic residues" evidence="6">
    <location>
        <begin position="239"/>
        <end position="273"/>
    </location>
</feature>
<dbReference type="PANTHER" id="PTHR13748">
    <property type="entry name" value="COBW-RELATED"/>
    <property type="match status" value="1"/>
</dbReference>
<dbReference type="AlphaFoldDB" id="A0A2H6LKE1"/>
<feature type="domain" description="CobW C-terminal" evidence="7">
    <location>
        <begin position="289"/>
        <end position="377"/>
    </location>
</feature>
<feature type="region of interest" description="Disordered" evidence="6">
    <location>
        <begin position="239"/>
        <end position="284"/>
    </location>
</feature>